<dbReference type="Proteomes" id="UP000326340">
    <property type="component" value="Unassembled WGS sequence"/>
</dbReference>
<reference evidence="1 2" key="1">
    <citation type="journal article" date="2019" name="Sci. Rep.">
        <title>Colletotrichum shisoi sp. nov., an anthracnose pathogen of Perilla frutescens in Japan: molecular phylogenetic, morphological and genomic evidence.</title>
        <authorList>
            <person name="Gan P."/>
            <person name="Tsushima A."/>
            <person name="Hiroyama R."/>
            <person name="Narusaka M."/>
            <person name="Takano Y."/>
            <person name="Narusaka Y."/>
            <person name="Kawaradani M."/>
            <person name="Damm U."/>
            <person name="Shirasu K."/>
        </authorList>
    </citation>
    <scope>NUCLEOTIDE SEQUENCE [LARGE SCALE GENOMIC DNA]</scope>
    <source>
        <strain evidence="1 2">PG-2018a</strain>
    </source>
</reference>
<dbReference type="EMBL" id="PUHP01000082">
    <property type="protein sequence ID" value="TQN73642.1"/>
    <property type="molecule type" value="Genomic_DNA"/>
</dbReference>
<evidence type="ECO:0000313" key="1">
    <source>
        <dbReference type="EMBL" id="TQN73642.1"/>
    </source>
</evidence>
<gene>
    <name evidence="1" type="ORF">CSHISOI_01866</name>
</gene>
<accession>A0A5Q4C2V2</accession>
<comment type="caution">
    <text evidence="1">The sequence shown here is derived from an EMBL/GenBank/DDBJ whole genome shotgun (WGS) entry which is preliminary data.</text>
</comment>
<dbReference type="AlphaFoldDB" id="A0A5Q4C2V2"/>
<keyword evidence="2" id="KW-1185">Reference proteome</keyword>
<organism evidence="1 2">
    <name type="scientific">Colletotrichum shisoi</name>
    <dbReference type="NCBI Taxonomy" id="2078593"/>
    <lineage>
        <taxon>Eukaryota</taxon>
        <taxon>Fungi</taxon>
        <taxon>Dikarya</taxon>
        <taxon>Ascomycota</taxon>
        <taxon>Pezizomycotina</taxon>
        <taxon>Sordariomycetes</taxon>
        <taxon>Hypocreomycetidae</taxon>
        <taxon>Glomerellales</taxon>
        <taxon>Glomerellaceae</taxon>
        <taxon>Colletotrichum</taxon>
        <taxon>Colletotrichum destructivum species complex</taxon>
    </lineage>
</organism>
<sequence length="106" mass="12017">MDGKVWWTVHDVEQPGLPRGKSTFGLCSSKDSVLEVLRHSGPQRKPAMLLKKGLDKELWVIPTSLDGTESVGQCTLPMYDCLSVYPKRMTEWKRKLSFQAWPAGLR</sequence>
<protein>
    <submittedName>
        <fullName evidence="1">Uncharacterized protein</fullName>
    </submittedName>
</protein>
<proteinExistence type="predicted"/>
<name>A0A5Q4C2V2_9PEZI</name>
<evidence type="ECO:0000313" key="2">
    <source>
        <dbReference type="Proteomes" id="UP000326340"/>
    </source>
</evidence>